<dbReference type="EMBL" id="CP006608">
    <property type="protein sequence ID" value="AGR61151.1"/>
    <property type="molecule type" value="Genomic_DNA"/>
</dbReference>
<dbReference type="AlphaFoldDB" id="S5MWX9"/>
<dbReference type="PATRIC" id="fig|1197719.3.peg.3960"/>
<dbReference type="HOGENOM" id="CLU_3276255_0_0_6"/>
<accession>S5MWX9</accession>
<protein>
    <submittedName>
        <fullName evidence="1">Uncharacterized protein</fullName>
    </submittedName>
</protein>
<proteinExistence type="predicted"/>
<gene>
    <name evidence="1" type="ORF">A464_3967</name>
</gene>
<dbReference type="Proteomes" id="UP000015042">
    <property type="component" value="Chromosome"/>
</dbReference>
<reference evidence="1 2" key="1">
    <citation type="submission" date="2013-07" db="EMBL/GenBank/DDBJ databases">
        <title>Genome sequence of Salmonella bongori N268-08 - a rare clinical isolate.</title>
        <authorList>
            <person name="Marti R."/>
            <person name="Hagens S."/>
            <person name="Loessner M.J."/>
            <person name="Klumpp J."/>
        </authorList>
    </citation>
    <scope>NUCLEOTIDE SEQUENCE [LARGE SCALE GENOMIC DNA]</scope>
    <source>
        <strain evidence="1 2">N268-08</strain>
    </source>
</reference>
<evidence type="ECO:0000313" key="1">
    <source>
        <dbReference type="EMBL" id="AGR61151.1"/>
    </source>
</evidence>
<name>S5MWX9_SALBN</name>
<sequence>MLLPFLPLFRSRFAKIGRHFITPWAVRHILFAITGQMSRLI</sequence>
<organism evidence="1 2">
    <name type="scientific">Salmonella bongori N268-08</name>
    <dbReference type="NCBI Taxonomy" id="1197719"/>
    <lineage>
        <taxon>Bacteria</taxon>
        <taxon>Pseudomonadati</taxon>
        <taxon>Pseudomonadota</taxon>
        <taxon>Gammaproteobacteria</taxon>
        <taxon>Enterobacterales</taxon>
        <taxon>Enterobacteriaceae</taxon>
        <taxon>Salmonella</taxon>
    </lineage>
</organism>
<dbReference type="KEGG" id="sbz:A464_3967"/>
<evidence type="ECO:0000313" key="2">
    <source>
        <dbReference type="Proteomes" id="UP000015042"/>
    </source>
</evidence>